<dbReference type="STRING" id="29534.SAMN05444366_0893"/>
<keyword evidence="1" id="KW-0732">Signal</keyword>
<dbReference type="Gene3D" id="3.90.930.1">
    <property type="match status" value="1"/>
</dbReference>
<dbReference type="Pfam" id="PF07661">
    <property type="entry name" value="MORN_2"/>
    <property type="match status" value="2"/>
</dbReference>
<evidence type="ECO:0000259" key="2">
    <source>
        <dbReference type="Pfam" id="PF03544"/>
    </source>
</evidence>
<protein>
    <submittedName>
        <fullName evidence="3">Antitoxin component YwqK of the YwqJK toxin-antitoxin module</fullName>
    </submittedName>
</protein>
<reference evidence="4" key="1">
    <citation type="submission" date="2016-11" db="EMBL/GenBank/DDBJ databases">
        <authorList>
            <person name="Varghese N."/>
            <person name="Submissions S."/>
        </authorList>
    </citation>
    <scope>NUCLEOTIDE SEQUENCE [LARGE SCALE GENOMIC DNA]</scope>
    <source>
        <strain evidence="4">DSM 1811</strain>
    </source>
</reference>
<sequence length="316" mass="36165">MKPFLHTLFFLLLSTKLFAQSLSESKVTFLDSCWVEGSAENYKYIRIVEDYYTDKKSYLYKEYYKSKVLKSIGTTLDRDIIKKDGQFISYYENGNKQSNVNFAKTKKSGKEFNWYENGNIKSEIEYFENKNGDIEYKINNFWNSKKEQTIADGNGDYADTEEYSEESGKVKNGFPDGIWKGKNLKTKSTFTENYENGKLVSGVTIDSLSIEHPYTVKNQPPSPKKGINSFYSYIGKSMYIPIEARNKVYGKMYLTFIVDKEGNLVEPKIIKGLGYGLDESAISVIKGAKKWIPGTIRGVPVRVLYSLPITIAKNGY</sequence>
<keyword evidence="4" id="KW-1185">Reference proteome</keyword>
<evidence type="ECO:0000313" key="4">
    <source>
        <dbReference type="Proteomes" id="UP000184121"/>
    </source>
</evidence>
<dbReference type="AlphaFoldDB" id="A0A1M7B1Y8"/>
<dbReference type="PANTHER" id="PTHR33446:SF2">
    <property type="entry name" value="PROTEIN TONB"/>
    <property type="match status" value="1"/>
</dbReference>
<dbReference type="SUPFAM" id="SSF74653">
    <property type="entry name" value="TolA/TonB C-terminal domain"/>
    <property type="match status" value="1"/>
</dbReference>
<evidence type="ECO:0000313" key="3">
    <source>
        <dbReference type="EMBL" id="SHL48906.1"/>
    </source>
</evidence>
<gene>
    <name evidence="3" type="ORF">SAMN05444366_0893</name>
</gene>
<proteinExistence type="predicted"/>
<dbReference type="PANTHER" id="PTHR33446">
    <property type="entry name" value="PROTEIN TONB-RELATED"/>
    <property type="match status" value="1"/>
</dbReference>
<evidence type="ECO:0000256" key="1">
    <source>
        <dbReference type="SAM" id="SignalP"/>
    </source>
</evidence>
<dbReference type="SUPFAM" id="SSF82185">
    <property type="entry name" value="Histone H3 K4-specific methyltransferase SET7/9 N-terminal domain"/>
    <property type="match status" value="1"/>
</dbReference>
<dbReference type="GO" id="GO:0098797">
    <property type="term" value="C:plasma membrane protein complex"/>
    <property type="evidence" value="ECO:0007669"/>
    <property type="project" value="TreeGrafter"/>
</dbReference>
<dbReference type="GO" id="GO:0055085">
    <property type="term" value="P:transmembrane transport"/>
    <property type="evidence" value="ECO:0007669"/>
    <property type="project" value="InterPro"/>
</dbReference>
<accession>A0A1M7B1Y8</accession>
<dbReference type="OrthoDB" id="649093at2"/>
<dbReference type="InterPro" id="IPR037682">
    <property type="entry name" value="TonB_C"/>
</dbReference>
<feature type="chain" id="PRO_5012997516" evidence="1">
    <location>
        <begin position="20"/>
        <end position="316"/>
    </location>
</feature>
<dbReference type="GO" id="GO:0031992">
    <property type="term" value="F:energy transducer activity"/>
    <property type="evidence" value="ECO:0007669"/>
    <property type="project" value="TreeGrafter"/>
</dbReference>
<dbReference type="Pfam" id="PF03544">
    <property type="entry name" value="TonB_C"/>
    <property type="match status" value="1"/>
</dbReference>
<feature type="signal peptide" evidence="1">
    <location>
        <begin position="1"/>
        <end position="19"/>
    </location>
</feature>
<dbReference type="Proteomes" id="UP000184121">
    <property type="component" value="Unassembled WGS sequence"/>
</dbReference>
<dbReference type="Gene3D" id="3.30.1150.10">
    <property type="match status" value="1"/>
</dbReference>
<dbReference type="InterPro" id="IPR051045">
    <property type="entry name" value="TonB-dependent_transducer"/>
</dbReference>
<dbReference type="RefSeq" id="WP_072970371.1">
    <property type="nucleotide sequence ID" value="NZ_FRBY01000001.1"/>
</dbReference>
<dbReference type="InterPro" id="IPR011652">
    <property type="entry name" value="MORN_2"/>
</dbReference>
<organism evidence="3 4">
    <name type="scientific">Flavobacterium saccharophilum</name>
    <dbReference type="NCBI Taxonomy" id="29534"/>
    <lineage>
        <taxon>Bacteria</taxon>
        <taxon>Pseudomonadati</taxon>
        <taxon>Bacteroidota</taxon>
        <taxon>Flavobacteriia</taxon>
        <taxon>Flavobacteriales</taxon>
        <taxon>Flavobacteriaceae</taxon>
        <taxon>Flavobacterium</taxon>
    </lineage>
</organism>
<feature type="domain" description="TonB C-terminal" evidence="2">
    <location>
        <begin position="242"/>
        <end position="309"/>
    </location>
</feature>
<dbReference type="EMBL" id="FRBY01000001">
    <property type="protein sequence ID" value="SHL48906.1"/>
    <property type="molecule type" value="Genomic_DNA"/>
</dbReference>
<name>A0A1M7B1Y8_9FLAO</name>